<gene>
    <name evidence="1" type="ORF">DPMN_042001</name>
</gene>
<keyword evidence="2" id="KW-1185">Reference proteome</keyword>
<proteinExistence type="predicted"/>
<evidence type="ECO:0000313" key="1">
    <source>
        <dbReference type="EMBL" id="KAH3735469.1"/>
    </source>
</evidence>
<protein>
    <submittedName>
        <fullName evidence="1">Uncharacterized protein</fullName>
    </submittedName>
</protein>
<dbReference type="Proteomes" id="UP000828390">
    <property type="component" value="Unassembled WGS sequence"/>
</dbReference>
<accession>A0A9D4D0B4</accession>
<dbReference type="EMBL" id="JAIWYP010000011">
    <property type="protein sequence ID" value="KAH3735469.1"/>
    <property type="molecule type" value="Genomic_DNA"/>
</dbReference>
<dbReference type="AlphaFoldDB" id="A0A9D4D0B4"/>
<organism evidence="1 2">
    <name type="scientific">Dreissena polymorpha</name>
    <name type="common">Zebra mussel</name>
    <name type="synonym">Mytilus polymorpha</name>
    <dbReference type="NCBI Taxonomy" id="45954"/>
    <lineage>
        <taxon>Eukaryota</taxon>
        <taxon>Metazoa</taxon>
        <taxon>Spiralia</taxon>
        <taxon>Lophotrochozoa</taxon>
        <taxon>Mollusca</taxon>
        <taxon>Bivalvia</taxon>
        <taxon>Autobranchia</taxon>
        <taxon>Heteroconchia</taxon>
        <taxon>Euheterodonta</taxon>
        <taxon>Imparidentia</taxon>
        <taxon>Neoheterodontei</taxon>
        <taxon>Myida</taxon>
        <taxon>Dreissenoidea</taxon>
        <taxon>Dreissenidae</taxon>
        <taxon>Dreissena</taxon>
    </lineage>
</organism>
<comment type="caution">
    <text evidence="1">The sequence shown here is derived from an EMBL/GenBank/DDBJ whole genome shotgun (WGS) entry which is preliminary data.</text>
</comment>
<reference evidence="1" key="1">
    <citation type="journal article" date="2019" name="bioRxiv">
        <title>The Genome of the Zebra Mussel, Dreissena polymorpha: A Resource for Invasive Species Research.</title>
        <authorList>
            <person name="McCartney M.A."/>
            <person name="Auch B."/>
            <person name="Kono T."/>
            <person name="Mallez S."/>
            <person name="Zhang Y."/>
            <person name="Obille A."/>
            <person name="Becker A."/>
            <person name="Abrahante J.E."/>
            <person name="Garbe J."/>
            <person name="Badalamenti J.P."/>
            <person name="Herman A."/>
            <person name="Mangelson H."/>
            <person name="Liachko I."/>
            <person name="Sullivan S."/>
            <person name="Sone E.D."/>
            <person name="Koren S."/>
            <person name="Silverstein K.A.T."/>
            <person name="Beckman K.B."/>
            <person name="Gohl D.M."/>
        </authorList>
    </citation>
    <scope>NUCLEOTIDE SEQUENCE</scope>
    <source>
        <strain evidence="1">Duluth1</strain>
        <tissue evidence="1">Whole animal</tissue>
    </source>
</reference>
<sequence>MQSRLTCTSPVRSDVFPPISLSEQTLKSETDYSPRNSDNAPRLIGFTKDWKKTILNSPLPAPQGHSFAGVFSFMDTVDLVCTVDR</sequence>
<evidence type="ECO:0000313" key="2">
    <source>
        <dbReference type="Proteomes" id="UP000828390"/>
    </source>
</evidence>
<name>A0A9D4D0B4_DREPO</name>
<reference evidence="1" key="2">
    <citation type="submission" date="2020-11" db="EMBL/GenBank/DDBJ databases">
        <authorList>
            <person name="McCartney M.A."/>
            <person name="Auch B."/>
            <person name="Kono T."/>
            <person name="Mallez S."/>
            <person name="Becker A."/>
            <person name="Gohl D.M."/>
            <person name="Silverstein K.A.T."/>
            <person name="Koren S."/>
            <person name="Bechman K.B."/>
            <person name="Herman A."/>
            <person name="Abrahante J.E."/>
            <person name="Garbe J."/>
        </authorList>
    </citation>
    <scope>NUCLEOTIDE SEQUENCE</scope>
    <source>
        <strain evidence="1">Duluth1</strain>
        <tissue evidence="1">Whole animal</tissue>
    </source>
</reference>